<evidence type="ECO:0000256" key="5">
    <source>
        <dbReference type="ARBA" id="ARBA00023237"/>
    </source>
</evidence>
<evidence type="ECO:0000256" key="3">
    <source>
        <dbReference type="ARBA" id="ARBA00023136"/>
    </source>
</evidence>
<proteinExistence type="predicted"/>
<keyword evidence="8" id="KW-1185">Reference proteome</keyword>
<evidence type="ECO:0000256" key="4">
    <source>
        <dbReference type="ARBA" id="ARBA00023139"/>
    </source>
</evidence>
<evidence type="ECO:0000313" key="8">
    <source>
        <dbReference type="Proteomes" id="UP001164676"/>
    </source>
</evidence>
<gene>
    <name evidence="7" type="ORF">N7E60_13575</name>
</gene>
<name>A0ABY7LC54_9GAMM</name>
<dbReference type="InterPro" id="IPR032831">
    <property type="entry name" value="LptM_cons"/>
</dbReference>
<dbReference type="NCBIfam" id="NF047847">
    <property type="entry name" value="SS_mature_LptM"/>
    <property type="match status" value="1"/>
</dbReference>
<keyword evidence="5" id="KW-0998">Cell outer membrane</keyword>
<dbReference type="EMBL" id="CP114584">
    <property type="protein sequence ID" value="WBA14683.1"/>
    <property type="molecule type" value="Genomic_DNA"/>
</dbReference>
<organism evidence="7 8">
    <name type="scientific">Salinivibrio proteolyticus</name>
    <dbReference type="NCBI Taxonomy" id="334715"/>
    <lineage>
        <taxon>Bacteria</taxon>
        <taxon>Pseudomonadati</taxon>
        <taxon>Pseudomonadota</taxon>
        <taxon>Gammaproteobacteria</taxon>
        <taxon>Vibrionales</taxon>
        <taxon>Vibrionaceae</taxon>
        <taxon>Salinivibrio</taxon>
    </lineage>
</organism>
<reference evidence="7" key="1">
    <citation type="submission" date="2022-09" db="EMBL/GenBank/DDBJ databases">
        <authorList>
            <person name="Li Z.-J."/>
        </authorList>
    </citation>
    <scope>NUCLEOTIDE SEQUENCE</scope>
    <source>
        <strain evidence="7">TGB10</strain>
    </source>
</reference>
<accession>A0ABY7LC54</accession>
<protein>
    <submittedName>
        <fullName evidence="7">Lipoprotein</fullName>
    </submittedName>
</protein>
<keyword evidence="2" id="KW-0732">Signal</keyword>
<evidence type="ECO:0000256" key="2">
    <source>
        <dbReference type="ARBA" id="ARBA00022729"/>
    </source>
</evidence>
<dbReference type="PROSITE" id="PS51257">
    <property type="entry name" value="PROKAR_LIPOPROTEIN"/>
    <property type="match status" value="1"/>
</dbReference>
<comment type="subcellular location">
    <subcellularLocation>
        <location evidence="1">Cell outer membrane</location>
        <topology evidence="1">Lipid-anchor</topology>
    </subcellularLocation>
</comment>
<evidence type="ECO:0000256" key="6">
    <source>
        <dbReference type="ARBA" id="ARBA00023288"/>
    </source>
</evidence>
<dbReference type="RefSeq" id="WP_096630268.1">
    <property type="nucleotide sequence ID" value="NZ_CP114584.1"/>
</dbReference>
<sequence length="36" mass="4061">MRKLVILLMFTGIMTLTGCGQQGPLHYPDEQPTQNQ</sequence>
<keyword evidence="4" id="KW-0564">Palmitate</keyword>
<evidence type="ECO:0000256" key="1">
    <source>
        <dbReference type="ARBA" id="ARBA00004459"/>
    </source>
</evidence>
<keyword evidence="3" id="KW-0472">Membrane</keyword>
<dbReference type="Proteomes" id="UP001164676">
    <property type="component" value="Chromosome"/>
</dbReference>
<evidence type="ECO:0000313" key="7">
    <source>
        <dbReference type="EMBL" id="WBA14683.1"/>
    </source>
</evidence>
<keyword evidence="6 7" id="KW-0449">Lipoprotein</keyword>